<keyword evidence="4 9" id="KW-0812">Transmembrane</keyword>
<evidence type="ECO:0000313" key="11">
    <source>
        <dbReference type="EMBL" id="MBS7458796.1"/>
    </source>
</evidence>
<keyword evidence="5 8" id="KW-0133">Cell shape</keyword>
<evidence type="ECO:0000313" key="10">
    <source>
        <dbReference type="EMBL" id="MBR0561765.1"/>
    </source>
</evidence>
<feature type="transmembrane region" description="Helical" evidence="9">
    <location>
        <begin position="93"/>
        <end position="110"/>
    </location>
</feature>
<dbReference type="Pfam" id="PF04093">
    <property type="entry name" value="MreD"/>
    <property type="match status" value="1"/>
</dbReference>
<evidence type="ECO:0000313" key="12">
    <source>
        <dbReference type="Proteomes" id="UP000675747"/>
    </source>
</evidence>
<evidence type="ECO:0000256" key="7">
    <source>
        <dbReference type="ARBA" id="ARBA00023136"/>
    </source>
</evidence>
<keyword evidence="12" id="KW-1185">Reference proteome</keyword>
<dbReference type="InterPro" id="IPR007227">
    <property type="entry name" value="Cell_shape_determining_MreD"/>
</dbReference>
<evidence type="ECO:0000256" key="6">
    <source>
        <dbReference type="ARBA" id="ARBA00022989"/>
    </source>
</evidence>
<comment type="caution">
    <text evidence="10">The sequence shown here is derived from an EMBL/GenBank/DDBJ whole genome shotgun (WGS) entry which is preliminary data.</text>
</comment>
<comment type="similarity">
    <text evidence="2 8">Belongs to the MreD family.</text>
</comment>
<keyword evidence="3 8" id="KW-1003">Cell membrane</keyword>
<dbReference type="PANTHER" id="PTHR37484:SF1">
    <property type="entry name" value="ROD SHAPE-DETERMINING PROTEIN MRED"/>
    <property type="match status" value="1"/>
</dbReference>
<dbReference type="AlphaFoldDB" id="A0A8J7VRI7"/>
<protein>
    <recommendedName>
        <fullName evidence="8">Rod shape-determining protein MreD</fullName>
    </recommendedName>
</protein>
<name>A0A8J7VRI7_9GAMM</name>
<reference evidence="11 12" key="1">
    <citation type="journal article" date="2021" name="Microbiol. Resour. Announc.">
        <title>Draft Genome Sequence of Coralloluteibacterium stylophorae LMG 29479T.</title>
        <authorList>
            <person name="Karlyshev A.V."/>
            <person name="Kudryashova E.B."/>
            <person name="Ariskina E.V."/>
            <person name="Conroy A.P."/>
            <person name="Abidueva E.Y."/>
        </authorList>
    </citation>
    <scope>NUCLEOTIDE SEQUENCE [LARGE SCALE GENOMIC DNA]</scope>
    <source>
        <strain evidence="11 12">LMG 29479</strain>
    </source>
</reference>
<evidence type="ECO:0000256" key="9">
    <source>
        <dbReference type="SAM" id="Phobius"/>
    </source>
</evidence>
<evidence type="ECO:0000256" key="8">
    <source>
        <dbReference type="PIRNR" id="PIRNR018472"/>
    </source>
</evidence>
<dbReference type="PIRSF" id="PIRSF018472">
    <property type="entry name" value="MreD_proteobac"/>
    <property type="match status" value="1"/>
</dbReference>
<comment type="subcellular location">
    <subcellularLocation>
        <location evidence="8">Cell inner membrane</location>
    </subcellularLocation>
    <subcellularLocation>
        <location evidence="1">Cell membrane</location>
        <topology evidence="1">Multi-pass membrane protein</topology>
    </subcellularLocation>
</comment>
<reference evidence="10" key="2">
    <citation type="submission" date="2021-04" db="EMBL/GenBank/DDBJ databases">
        <authorList>
            <person name="Karlyshev A.V."/>
        </authorList>
    </citation>
    <scope>NUCLEOTIDE SEQUENCE</scope>
    <source>
        <strain evidence="10">LMG 29479</strain>
    </source>
</reference>
<dbReference type="RefSeq" id="WP_211925728.1">
    <property type="nucleotide sequence ID" value="NZ_JAGQFT020000014.1"/>
</dbReference>
<dbReference type="EMBL" id="JAGQFT010000020">
    <property type="protein sequence ID" value="MBR0561765.1"/>
    <property type="molecule type" value="Genomic_DNA"/>
</dbReference>
<keyword evidence="6 9" id="KW-1133">Transmembrane helix</keyword>
<evidence type="ECO:0000256" key="1">
    <source>
        <dbReference type="ARBA" id="ARBA00004651"/>
    </source>
</evidence>
<comment type="function">
    <text evidence="8">Involved in formation of the rod shape of the cell. May also contribute to regulation of formation of penicillin-binding proteins.</text>
</comment>
<keyword evidence="8" id="KW-0997">Cell inner membrane</keyword>
<evidence type="ECO:0000256" key="3">
    <source>
        <dbReference type="ARBA" id="ARBA00022475"/>
    </source>
</evidence>
<feature type="transmembrane region" description="Helical" evidence="9">
    <location>
        <begin position="53"/>
        <end position="72"/>
    </location>
</feature>
<organism evidence="10">
    <name type="scientific">Coralloluteibacterium stylophorae</name>
    <dbReference type="NCBI Taxonomy" id="1776034"/>
    <lineage>
        <taxon>Bacteria</taxon>
        <taxon>Pseudomonadati</taxon>
        <taxon>Pseudomonadota</taxon>
        <taxon>Gammaproteobacteria</taxon>
        <taxon>Lysobacterales</taxon>
        <taxon>Lysobacteraceae</taxon>
        <taxon>Coralloluteibacterium</taxon>
    </lineage>
</organism>
<sequence length="163" mass="18136">MSRSRSTWLLPSSLLLALILGLVPVPEVVAPLRPYWLGLVVCYWLLETPERAGLGFAFLIGIAGDLVYGTLIGEQALRLVMLAFIVQRFRARMRFFPLWQQALAVGALLVNDRVIAAAVRVATGEGMPLWPFWIPPLVGMALWPWLFLLLDDLRLRLRGSAGG</sequence>
<evidence type="ECO:0000256" key="2">
    <source>
        <dbReference type="ARBA" id="ARBA00007776"/>
    </source>
</evidence>
<feature type="transmembrane region" description="Helical" evidence="9">
    <location>
        <begin position="130"/>
        <end position="150"/>
    </location>
</feature>
<dbReference type="InterPro" id="IPR026034">
    <property type="entry name" value="MreD_proteobac"/>
</dbReference>
<keyword evidence="7 8" id="KW-0472">Membrane</keyword>
<dbReference type="GO" id="GO:0005886">
    <property type="term" value="C:plasma membrane"/>
    <property type="evidence" value="ECO:0007669"/>
    <property type="project" value="UniProtKB-SubCell"/>
</dbReference>
<dbReference type="NCBIfam" id="TIGR03426">
    <property type="entry name" value="shape_MreD"/>
    <property type="match status" value="1"/>
</dbReference>
<accession>A0A8J7VRI7</accession>
<evidence type="ECO:0000256" key="5">
    <source>
        <dbReference type="ARBA" id="ARBA00022960"/>
    </source>
</evidence>
<dbReference type="PANTHER" id="PTHR37484">
    <property type="entry name" value="ROD SHAPE-DETERMINING PROTEIN MRED"/>
    <property type="match status" value="1"/>
</dbReference>
<dbReference type="EMBL" id="JAGQFT020000014">
    <property type="protein sequence ID" value="MBS7458796.1"/>
    <property type="molecule type" value="Genomic_DNA"/>
</dbReference>
<evidence type="ECO:0000256" key="4">
    <source>
        <dbReference type="ARBA" id="ARBA00022692"/>
    </source>
</evidence>
<dbReference type="Proteomes" id="UP000675747">
    <property type="component" value="Unassembled WGS sequence"/>
</dbReference>
<proteinExistence type="inferred from homology"/>
<dbReference type="GO" id="GO:0008360">
    <property type="term" value="P:regulation of cell shape"/>
    <property type="evidence" value="ECO:0007669"/>
    <property type="project" value="UniProtKB-UniRule"/>
</dbReference>
<gene>
    <name evidence="10" type="primary">mreD</name>
    <name evidence="11" type="ORF">KB893_016765</name>
    <name evidence="10" type="ORF">KB893_04410</name>
</gene>